<accession>A0AAN1SYS1</accession>
<gene>
    <name evidence="2" type="ORF">FGKAn22_08290</name>
</gene>
<reference evidence="2 3" key="1">
    <citation type="submission" date="2019-03" db="EMBL/GenBank/DDBJ databases">
        <title>Complete genome sequence of Ferrigenium kumadai strain An22, a microaerophilic iron-oxidizing bacterium isolated from a paddy field soil.</title>
        <authorList>
            <person name="Watanabe T."/>
            <person name="Asakawa S."/>
        </authorList>
    </citation>
    <scope>NUCLEOTIDE SEQUENCE [LARGE SCALE GENOMIC DNA]</scope>
    <source>
        <strain evidence="2 3">An22</strain>
    </source>
</reference>
<sequence>MSNALSFSLARDAYGKLIYIGADGMRHAGVVPVRAFPIAAPESGISLLDGEGHELVWIDSLSELPAETRILIEQELASREFMPEIRRISQVSSFATPSTWQVETERGDTSFVLKGEEDIRRLSHGTLLIADSHGIQFLIRDLSSLDRTSRKLLDRFL</sequence>
<feature type="domain" description="DUF1854" evidence="1">
    <location>
        <begin position="27"/>
        <end position="156"/>
    </location>
</feature>
<organism evidence="2 3">
    <name type="scientific">Ferrigenium kumadai</name>
    <dbReference type="NCBI Taxonomy" id="1682490"/>
    <lineage>
        <taxon>Bacteria</taxon>
        <taxon>Pseudomonadati</taxon>
        <taxon>Pseudomonadota</taxon>
        <taxon>Betaproteobacteria</taxon>
        <taxon>Nitrosomonadales</taxon>
        <taxon>Gallionellaceae</taxon>
        <taxon>Ferrigenium</taxon>
    </lineage>
</organism>
<proteinExistence type="predicted"/>
<name>A0AAN1SYS1_9PROT</name>
<evidence type="ECO:0000313" key="2">
    <source>
        <dbReference type="EMBL" id="BBI99136.1"/>
    </source>
</evidence>
<dbReference type="AlphaFoldDB" id="A0AAN1SYS1"/>
<dbReference type="InterPro" id="IPR015005">
    <property type="entry name" value="DUF1854"/>
</dbReference>
<evidence type="ECO:0000259" key="1">
    <source>
        <dbReference type="Pfam" id="PF08909"/>
    </source>
</evidence>
<dbReference type="EMBL" id="AP019536">
    <property type="protein sequence ID" value="BBI99136.1"/>
    <property type="molecule type" value="Genomic_DNA"/>
</dbReference>
<protein>
    <recommendedName>
        <fullName evidence="1">DUF1854 domain-containing protein</fullName>
    </recommendedName>
</protein>
<dbReference type="Proteomes" id="UP001319121">
    <property type="component" value="Chromosome"/>
</dbReference>
<dbReference type="Pfam" id="PF08909">
    <property type="entry name" value="DUF1854"/>
    <property type="match status" value="1"/>
</dbReference>
<keyword evidence="3" id="KW-1185">Reference proteome</keyword>
<dbReference type="RefSeq" id="WP_212786729.1">
    <property type="nucleotide sequence ID" value="NZ_AP019536.1"/>
</dbReference>
<dbReference type="KEGG" id="fku:FGKAn22_08290"/>
<evidence type="ECO:0000313" key="3">
    <source>
        <dbReference type="Proteomes" id="UP001319121"/>
    </source>
</evidence>